<dbReference type="STRING" id="504486.SAMN05660703_2910"/>
<accession>A0A1W2CE89</accession>
<dbReference type="AlphaFoldDB" id="A0A1W2CE89"/>
<dbReference type="Proteomes" id="UP000192360">
    <property type="component" value="Unassembled WGS sequence"/>
</dbReference>
<organism evidence="1 2">
    <name type="scientific">Cellulophaga tyrosinoxydans</name>
    <dbReference type="NCBI Taxonomy" id="504486"/>
    <lineage>
        <taxon>Bacteria</taxon>
        <taxon>Pseudomonadati</taxon>
        <taxon>Bacteroidota</taxon>
        <taxon>Flavobacteriia</taxon>
        <taxon>Flavobacteriales</taxon>
        <taxon>Flavobacteriaceae</taxon>
        <taxon>Cellulophaga</taxon>
    </lineage>
</organism>
<protein>
    <submittedName>
        <fullName evidence="1">Uncharacterized protein</fullName>
    </submittedName>
</protein>
<name>A0A1W2CE89_9FLAO</name>
<dbReference type="OrthoDB" id="1492970at2"/>
<keyword evidence="2" id="KW-1185">Reference proteome</keyword>
<sequence length="263" mass="30719">MDKKLICKGKLYCYTEQGMEGGQLAFSDLSYIKLQYPKYGFQENEEVWDNKHKNKKGITFNPETFLNGSWLPSRDPILDEPDYQISSLFCGEEKGDFNADRRLMKKYNFRMKYTKERADETYGIGNWKFKKNNSEIILNNGNVVIMGGTPYCEPNRPYHLPLAEFSRVTVNWNDGTTESQRKSDTLLIEHGSYEGLQILKETDYLKIINLDTDEIICEGQINLISLKTFSHTLEGHFENIKDGNDWKEYFTNGHYGELYRETK</sequence>
<dbReference type="RefSeq" id="WP_084062719.1">
    <property type="nucleotide sequence ID" value="NZ_FWXO01000006.1"/>
</dbReference>
<evidence type="ECO:0000313" key="1">
    <source>
        <dbReference type="EMBL" id="SMC83510.1"/>
    </source>
</evidence>
<evidence type="ECO:0000313" key="2">
    <source>
        <dbReference type="Proteomes" id="UP000192360"/>
    </source>
</evidence>
<reference evidence="1 2" key="1">
    <citation type="submission" date="2017-04" db="EMBL/GenBank/DDBJ databases">
        <authorList>
            <person name="Afonso C.L."/>
            <person name="Miller P.J."/>
            <person name="Scott M.A."/>
            <person name="Spackman E."/>
            <person name="Goraichik I."/>
            <person name="Dimitrov K.M."/>
            <person name="Suarez D.L."/>
            <person name="Swayne D.E."/>
        </authorList>
    </citation>
    <scope>NUCLEOTIDE SEQUENCE [LARGE SCALE GENOMIC DNA]</scope>
    <source>
        <strain evidence="1 2">DSM 21164</strain>
    </source>
</reference>
<dbReference type="EMBL" id="FWXO01000006">
    <property type="protein sequence ID" value="SMC83510.1"/>
    <property type="molecule type" value="Genomic_DNA"/>
</dbReference>
<gene>
    <name evidence="1" type="ORF">SAMN05660703_2910</name>
</gene>
<proteinExistence type="predicted"/>